<organism evidence="2">
    <name type="scientific">Rhizophora mucronata</name>
    <name type="common">Asiatic mangrove</name>
    <dbReference type="NCBI Taxonomy" id="61149"/>
    <lineage>
        <taxon>Eukaryota</taxon>
        <taxon>Viridiplantae</taxon>
        <taxon>Streptophyta</taxon>
        <taxon>Embryophyta</taxon>
        <taxon>Tracheophyta</taxon>
        <taxon>Spermatophyta</taxon>
        <taxon>Magnoliopsida</taxon>
        <taxon>eudicotyledons</taxon>
        <taxon>Gunneridae</taxon>
        <taxon>Pentapetalae</taxon>
        <taxon>rosids</taxon>
        <taxon>fabids</taxon>
        <taxon>Malpighiales</taxon>
        <taxon>Rhizophoraceae</taxon>
        <taxon>Rhizophora</taxon>
    </lineage>
</organism>
<protein>
    <submittedName>
        <fullName evidence="2">Uncharacterized protein</fullName>
    </submittedName>
</protein>
<dbReference type="EMBL" id="GGEC01006271">
    <property type="protein sequence ID" value="MBW86754.1"/>
    <property type="molecule type" value="Transcribed_RNA"/>
</dbReference>
<evidence type="ECO:0000256" key="1">
    <source>
        <dbReference type="SAM" id="MobiDB-lite"/>
    </source>
</evidence>
<dbReference type="AlphaFoldDB" id="A0A2P2IZT3"/>
<proteinExistence type="predicted"/>
<sequence length="52" mass="6147">MEEIISNTKQKRTNNHQNPTTEAPPHISMHRFTMQNAKTLQTNEPMDNQRQK</sequence>
<reference evidence="2" key="1">
    <citation type="submission" date="2018-02" db="EMBL/GenBank/DDBJ databases">
        <title>Rhizophora mucronata_Transcriptome.</title>
        <authorList>
            <person name="Meera S.P."/>
            <person name="Sreeshan A."/>
            <person name="Augustine A."/>
        </authorList>
    </citation>
    <scope>NUCLEOTIDE SEQUENCE</scope>
    <source>
        <tissue evidence="2">Leaf</tissue>
    </source>
</reference>
<evidence type="ECO:0000313" key="2">
    <source>
        <dbReference type="EMBL" id="MBW86754.1"/>
    </source>
</evidence>
<feature type="region of interest" description="Disordered" evidence="1">
    <location>
        <begin position="1"/>
        <end position="28"/>
    </location>
</feature>
<name>A0A2P2IZT3_RHIMU</name>
<accession>A0A2P2IZT3</accession>